<sequence length="67" mass="7857">MTYLVFKSTCIDREKPLRESAFFFARTVLLPPLDKRNTRDKTKGLLVTSERRIEELGVRCLRTLNRG</sequence>
<proteinExistence type="predicted"/>
<dbReference type="STRING" id="322095.HMPREF3185_00283"/>
<keyword evidence="2" id="KW-1185">Reference proteome</keyword>
<gene>
    <name evidence="1" type="ORF">HMPREF3185_00283</name>
</gene>
<reference evidence="2" key="1">
    <citation type="submission" date="2016-01" db="EMBL/GenBank/DDBJ databases">
        <authorList>
            <person name="Mitreva M."/>
            <person name="Pepin K.H."/>
            <person name="Mihindukulasuriya K.A."/>
            <person name="Fulton R."/>
            <person name="Fronick C."/>
            <person name="O'Laughlin M."/>
            <person name="Miner T."/>
            <person name="Herter B."/>
            <person name="Rosa B.A."/>
            <person name="Cordes M."/>
            <person name="Tomlinson C."/>
            <person name="Wollam A."/>
            <person name="Palsikar V.B."/>
            <person name="Mardis E.R."/>
            <person name="Wilson R.K."/>
        </authorList>
    </citation>
    <scope>NUCLEOTIDE SEQUENCE [LARGE SCALE GENOMIC DNA]</scope>
    <source>
        <strain evidence="2">KA00683</strain>
    </source>
</reference>
<evidence type="ECO:0000313" key="2">
    <source>
        <dbReference type="Proteomes" id="UP000070224"/>
    </source>
</evidence>
<dbReference type="EMBL" id="LSDK01000021">
    <property type="protein sequence ID" value="KXB77942.1"/>
    <property type="molecule type" value="Genomic_DNA"/>
</dbReference>
<organism evidence="1 2">
    <name type="scientific">Porphyromonas somerae</name>
    <dbReference type="NCBI Taxonomy" id="322095"/>
    <lineage>
        <taxon>Bacteria</taxon>
        <taxon>Pseudomonadati</taxon>
        <taxon>Bacteroidota</taxon>
        <taxon>Bacteroidia</taxon>
        <taxon>Bacteroidales</taxon>
        <taxon>Porphyromonadaceae</taxon>
        <taxon>Porphyromonas</taxon>
    </lineage>
</organism>
<dbReference type="AlphaFoldDB" id="A0A134BDB0"/>
<name>A0A134BDB0_9PORP</name>
<protein>
    <submittedName>
        <fullName evidence="1">Uncharacterized protein</fullName>
    </submittedName>
</protein>
<dbReference type="PATRIC" id="fig|322095.3.peg.281"/>
<dbReference type="Proteomes" id="UP000070224">
    <property type="component" value="Unassembled WGS sequence"/>
</dbReference>
<accession>A0A134BDB0</accession>
<evidence type="ECO:0000313" key="1">
    <source>
        <dbReference type="EMBL" id="KXB77942.1"/>
    </source>
</evidence>
<comment type="caution">
    <text evidence="1">The sequence shown here is derived from an EMBL/GenBank/DDBJ whole genome shotgun (WGS) entry which is preliminary data.</text>
</comment>